<sequence>MDKEANKIYNIEEFNYSKMKEKIELEIKKLALNPVKTEKIERYIDKYTSDGETNLEKMRKVLYFNLLPDELKKNLKNSSEVLVNCDESNDDFIRLEVSSDESEEEVLSEDTNISEEVSVESMSEEEFEDAQNEEYF</sequence>
<organism evidence="2 3">
    <name type="scientific">Anncaliia algerae PRA339</name>
    <dbReference type="NCBI Taxonomy" id="1288291"/>
    <lineage>
        <taxon>Eukaryota</taxon>
        <taxon>Fungi</taxon>
        <taxon>Fungi incertae sedis</taxon>
        <taxon>Microsporidia</taxon>
        <taxon>Tubulinosematoidea</taxon>
        <taxon>Tubulinosematidae</taxon>
        <taxon>Anncaliia</taxon>
    </lineage>
</organism>
<dbReference type="EMBL" id="KK365140">
    <property type="protein sequence ID" value="KCZ81550.1"/>
    <property type="molecule type" value="Genomic_DNA"/>
</dbReference>
<reference evidence="3" key="1">
    <citation type="submission" date="2013-02" db="EMBL/GenBank/DDBJ databases">
        <authorList>
            <consortium name="The Broad Institute Genome Sequencing Platform"/>
            <person name="Cuomo C."/>
            <person name="Becnel J."/>
            <person name="Sanscrainte N."/>
            <person name="Walker B."/>
            <person name="Young S.K."/>
            <person name="Zeng Q."/>
            <person name="Gargeya S."/>
            <person name="Fitzgerald M."/>
            <person name="Haas B."/>
            <person name="Abouelleil A."/>
            <person name="Alvarado L."/>
            <person name="Arachchi H.M."/>
            <person name="Berlin A.M."/>
            <person name="Chapman S.B."/>
            <person name="Dewar J."/>
            <person name="Goldberg J."/>
            <person name="Griggs A."/>
            <person name="Gujja S."/>
            <person name="Hansen M."/>
            <person name="Howarth C."/>
            <person name="Imamovic A."/>
            <person name="Larimer J."/>
            <person name="McCowan C."/>
            <person name="Murphy C."/>
            <person name="Neiman D."/>
            <person name="Pearson M."/>
            <person name="Priest M."/>
            <person name="Roberts A."/>
            <person name="Saif S."/>
            <person name="Shea T."/>
            <person name="Sisk P."/>
            <person name="Sykes S."/>
            <person name="Wortman J."/>
            <person name="Nusbaum C."/>
            <person name="Birren B."/>
        </authorList>
    </citation>
    <scope>NUCLEOTIDE SEQUENCE [LARGE SCALE GENOMIC DNA]</scope>
    <source>
        <strain evidence="3">PRA339</strain>
    </source>
</reference>
<gene>
    <name evidence="2" type="ORF">H312_01003</name>
</gene>
<protein>
    <submittedName>
        <fullName evidence="2">Uncharacterized protein</fullName>
    </submittedName>
</protein>
<feature type="compositionally biased region" description="Acidic residues" evidence="1">
    <location>
        <begin position="122"/>
        <end position="136"/>
    </location>
</feature>
<proteinExistence type="predicted"/>
<feature type="compositionally biased region" description="Acidic residues" evidence="1">
    <location>
        <begin position="98"/>
        <end position="108"/>
    </location>
</feature>
<evidence type="ECO:0000256" key="1">
    <source>
        <dbReference type="SAM" id="MobiDB-lite"/>
    </source>
</evidence>
<keyword evidence="3" id="KW-1185">Reference proteome</keyword>
<name>A0A059F311_9MICR</name>
<dbReference type="VEuPathDB" id="MicrosporidiaDB:H312_01003"/>
<dbReference type="Proteomes" id="UP000030655">
    <property type="component" value="Unassembled WGS sequence"/>
</dbReference>
<accession>A0A059F311</accession>
<evidence type="ECO:0000313" key="3">
    <source>
        <dbReference type="Proteomes" id="UP000030655"/>
    </source>
</evidence>
<dbReference type="OrthoDB" id="2192897at2759"/>
<reference evidence="2 3" key="2">
    <citation type="submission" date="2014-03" db="EMBL/GenBank/DDBJ databases">
        <title>The Genome Sequence of Anncaliia algerae insect isolate PRA339.</title>
        <authorList>
            <consortium name="The Broad Institute Genome Sequencing Platform"/>
            <consortium name="The Broad Institute Genome Sequencing Center for Infectious Disease"/>
            <person name="Cuomo C."/>
            <person name="Becnel J."/>
            <person name="Sanscrainte N."/>
            <person name="Walker B."/>
            <person name="Young S.K."/>
            <person name="Zeng Q."/>
            <person name="Gargeya S."/>
            <person name="Fitzgerald M."/>
            <person name="Haas B."/>
            <person name="Abouelleil A."/>
            <person name="Alvarado L."/>
            <person name="Arachchi H.M."/>
            <person name="Berlin A.M."/>
            <person name="Chapman S.B."/>
            <person name="Dewar J."/>
            <person name="Goldberg J."/>
            <person name="Griggs A."/>
            <person name="Gujja S."/>
            <person name="Hansen M."/>
            <person name="Howarth C."/>
            <person name="Imamovic A."/>
            <person name="Larimer J."/>
            <person name="McCowan C."/>
            <person name="Murphy C."/>
            <person name="Neiman D."/>
            <person name="Pearson M."/>
            <person name="Priest M."/>
            <person name="Roberts A."/>
            <person name="Saif S."/>
            <person name="Shea T."/>
            <person name="Sisk P."/>
            <person name="Sykes S."/>
            <person name="Wortman J."/>
            <person name="Nusbaum C."/>
            <person name="Birren B."/>
        </authorList>
    </citation>
    <scope>NUCLEOTIDE SEQUENCE [LARGE SCALE GENOMIC DNA]</scope>
    <source>
        <strain evidence="2 3">PRA339</strain>
    </source>
</reference>
<dbReference type="HOGENOM" id="CLU_1874933_0_0_1"/>
<feature type="region of interest" description="Disordered" evidence="1">
    <location>
        <begin position="97"/>
        <end position="136"/>
    </location>
</feature>
<dbReference type="AlphaFoldDB" id="A0A059F311"/>
<evidence type="ECO:0000313" key="2">
    <source>
        <dbReference type="EMBL" id="KCZ81550.1"/>
    </source>
</evidence>